<feature type="transmembrane region" description="Helical" evidence="10">
    <location>
        <begin position="1016"/>
        <end position="1038"/>
    </location>
</feature>
<dbReference type="FunFam" id="1.20.1560.10:FF:000014">
    <property type="entry name" value="Multidrug resistance-associated protein member 4"/>
    <property type="match status" value="1"/>
</dbReference>
<dbReference type="SMART" id="SM00382">
    <property type="entry name" value="AAA"/>
    <property type="match status" value="2"/>
</dbReference>
<dbReference type="InterPro" id="IPR011527">
    <property type="entry name" value="ABC1_TM_dom"/>
</dbReference>
<feature type="domain" description="C2H2-type" evidence="11">
    <location>
        <begin position="1728"/>
        <end position="1755"/>
    </location>
</feature>
<feature type="transmembrane region" description="Helical" evidence="10">
    <location>
        <begin position="137"/>
        <end position="160"/>
    </location>
</feature>
<protein>
    <submittedName>
        <fullName evidence="14">CSON010187 protein</fullName>
    </submittedName>
</protein>
<feature type="transmembrane region" description="Helical" evidence="10">
    <location>
        <begin position="210"/>
        <end position="232"/>
    </location>
</feature>
<gene>
    <name evidence="14" type="primary">CSON010187</name>
</gene>
<dbReference type="Gene3D" id="3.30.160.60">
    <property type="entry name" value="Classic Zinc Finger"/>
    <property type="match status" value="5"/>
</dbReference>
<feature type="transmembrane region" description="Helical" evidence="10">
    <location>
        <begin position="932"/>
        <end position="950"/>
    </location>
</feature>
<dbReference type="InterPro" id="IPR013087">
    <property type="entry name" value="Znf_C2H2_type"/>
</dbReference>
<feature type="domain" description="ABC transmembrane type-1" evidence="13">
    <location>
        <begin position="833"/>
        <end position="1071"/>
    </location>
</feature>
<evidence type="ECO:0000256" key="3">
    <source>
        <dbReference type="ARBA" id="ARBA00022692"/>
    </source>
</evidence>
<proteinExistence type="predicted"/>
<dbReference type="FunFam" id="1.20.1560.10:FF:000026">
    <property type="entry name" value="Multidrug resistance-associated protein lethal(2)03659"/>
    <property type="match status" value="1"/>
</dbReference>
<dbReference type="Pfam" id="PF00664">
    <property type="entry name" value="ABC_membrane"/>
    <property type="match status" value="2"/>
</dbReference>
<dbReference type="InterPro" id="IPR036640">
    <property type="entry name" value="ABC1_TM_sf"/>
</dbReference>
<keyword evidence="8" id="KW-0479">Metal-binding</keyword>
<evidence type="ECO:0000256" key="8">
    <source>
        <dbReference type="PROSITE-ProRule" id="PRU00042"/>
    </source>
</evidence>
<feature type="domain" description="C2H2-type" evidence="11">
    <location>
        <begin position="1640"/>
        <end position="1667"/>
    </location>
</feature>
<keyword evidence="5" id="KW-0067">ATP-binding</keyword>
<dbReference type="PROSITE" id="PS50929">
    <property type="entry name" value="ABC_TM1F"/>
    <property type="match status" value="2"/>
</dbReference>
<evidence type="ECO:0000256" key="1">
    <source>
        <dbReference type="ARBA" id="ARBA00004141"/>
    </source>
</evidence>
<evidence type="ECO:0000256" key="4">
    <source>
        <dbReference type="ARBA" id="ARBA00022741"/>
    </source>
</evidence>
<dbReference type="InterPro" id="IPR003439">
    <property type="entry name" value="ABC_transporter-like_ATP-bd"/>
</dbReference>
<dbReference type="InterPro" id="IPR027417">
    <property type="entry name" value="P-loop_NTPase"/>
</dbReference>
<dbReference type="Pfam" id="PF12874">
    <property type="entry name" value="zf-met"/>
    <property type="match status" value="1"/>
</dbReference>
<dbReference type="VEuPathDB" id="VectorBase:CSON010187"/>
<dbReference type="PROSITE" id="PS00028">
    <property type="entry name" value="ZINC_FINGER_C2H2_1"/>
    <property type="match status" value="6"/>
</dbReference>
<dbReference type="PANTHER" id="PTHR24223:SF448">
    <property type="entry name" value="FI20146P1-RELATED"/>
    <property type="match status" value="1"/>
</dbReference>
<feature type="compositionally biased region" description="Polar residues" evidence="9">
    <location>
        <begin position="406"/>
        <end position="426"/>
    </location>
</feature>
<keyword evidence="4" id="KW-0547">Nucleotide-binding</keyword>
<evidence type="ECO:0000313" key="14">
    <source>
        <dbReference type="EMBL" id="SSW98269.1"/>
    </source>
</evidence>
<keyword evidence="7 10" id="KW-0472">Membrane</keyword>
<dbReference type="GO" id="GO:0008270">
    <property type="term" value="F:zinc ion binding"/>
    <property type="evidence" value="ECO:0007669"/>
    <property type="project" value="UniProtKB-KW"/>
</dbReference>
<dbReference type="GO" id="GO:0016020">
    <property type="term" value="C:membrane"/>
    <property type="evidence" value="ECO:0007669"/>
    <property type="project" value="UniProtKB-SubCell"/>
</dbReference>
<reference evidence="14" key="1">
    <citation type="submission" date="2018-04" db="EMBL/GenBank/DDBJ databases">
        <authorList>
            <person name="Go L.Y."/>
            <person name="Mitchell J.A."/>
        </authorList>
    </citation>
    <scope>NUCLEOTIDE SEQUENCE</scope>
    <source>
        <tissue evidence="14">Whole organism</tissue>
    </source>
</reference>
<accession>A0A336K0I7</accession>
<feature type="region of interest" description="Disordered" evidence="9">
    <location>
        <begin position="406"/>
        <end position="431"/>
    </location>
</feature>
<dbReference type="CDD" id="cd03244">
    <property type="entry name" value="ABCC_MRP_domain2"/>
    <property type="match status" value="1"/>
</dbReference>
<organism evidence="14">
    <name type="scientific">Culicoides sonorensis</name>
    <name type="common">Biting midge</name>
    <dbReference type="NCBI Taxonomy" id="179676"/>
    <lineage>
        <taxon>Eukaryota</taxon>
        <taxon>Metazoa</taxon>
        <taxon>Ecdysozoa</taxon>
        <taxon>Arthropoda</taxon>
        <taxon>Hexapoda</taxon>
        <taxon>Insecta</taxon>
        <taxon>Pterygota</taxon>
        <taxon>Neoptera</taxon>
        <taxon>Endopterygota</taxon>
        <taxon>Diptera</taxon>
        <taxon>Nematocera</taxon>
        <taxon>Chironomoidea</taxon>
        <taxon>Ceratopogonidae</taxon>
        <taxon>Ceratopogoninae</taxon>
        <taxon>Culicoides</taxon>
        <taxon>Monoculicoides</taxon>
    </lineage>
</organism>
<dbReference type="GO" id="GO:0005524">
    <property type="term" value="F:ATP binding"/>
    <property type="evidence" value="ECO:0007669"/>
    <property type="project" value="UniProtKB-KW"/>
</dbReference>
<dbReference type="Gene3D" id="3.40.50.300">
    <property type="entry name" value="P-loop containing nucleotide triphosphate hydrolases"/>
    <property type="match status" value="2"/>
</dbReference>
<feature type="transmembrane region" description="Helical" evidence="10">
    <location>
        <begin position="238"/>
        <end position="257"/>
    </location>
</feature>
<dbReference type="Pfam" id="PF00005">
    <property type="entry name" value="ABC_tran"/>
    <property type="match status" value="2"/>
</dbReference>
<feature type="domain" description="C2H2-type" evidence="11">
    <location>
        <begin position="1700"/>
        <end position="1727"/>
    </location>
</feature>
<dbReference type="SUPFAM" id="SSF90123">
    <property type="entry name" value="ABC transporter transmembrane region"/>
    <property type="match status" value="2"/>
</dbReference>
<feature type="domain" description="ABC transporter" evidence="12">
    <location>
        <begin position="460"/>
        <end position="683"/>
    </location>
</feature>
<dbReference type="InterPro" id="IPR017871">
    <property type="entry name" value="ABC_transporter-like_CS"/>
</dbReference>
<dbReference type="InterPro" id="IPR003593">
    <property type="entry name" value="AAA+_ATPase"/>
</dbReference>
<feature type="domain" description="C2H2-type" evidence="11">
    <location>
        <begin position="1670"/>
        <end position="1697"/>
    </location>
</feature>
<keyword evidence="6 10" id="KW-1133">Transmembrane helix</keyword>
<feature type="transmembrane region" description="Helical" evidence="10">
    <location>
        <begin position="89"/>
        <end position="112"/>
    </location>
</feature>
<dbReference type="PROSITE" id="PS50157">
    <property type="entry name" value="ZINC_FINGER_C2H2_2"/>
    <property type="match status" value="6"/>
</dbReference>
<evidence type="ECO:0000256" key="10">
    <source>
        <dbReference type="SAM" id="Phobius"/>
    </source>
</evidence>
<dbReference type="PANTHER" id="PTHR24223">
    <property type="entry name" value="ATP-BINDING CASSETTE SUB-FAMILY C"/>
    <property type="match status" value="1"/>
</dbReference>
<feature type="domain" description="ABC transmembrane type-1" evidence="13">
    <location>
        <begin position="100"/>
        <end position="374"/>
    </location>
</feature>
<feature type="transmembrane region" description="Helical" evidence="10">
    <location>
        <begin position="752"/>
        <end position="769"/>
    </location>
</feature>
<dbReference type="InterPro" id="IPR050173">
    <property type="entry name" value="ABC_transporter_C-like"/>
</dbReference>
<dbReference type="GO" id="GO:0016887">
    <property type="term" value="F:ATP hydrolysis activity"/>
    <property type="evidence" value="ECO:0007669"/>
    <property type="project" value="InterPro"/>
</dbReference>
<feature type="transmembrane region" description="Helical" evidence="10">
    <location>
        <begin position="322"/>
        <end position="345"/>
    </location>
</feature>
<evidence type="ECO:0000256" key="6">
    <source>
        <dbReference type="ARBA" id="ARBA00022989"/>
    </source>
</evidence>
<dbReference type="FunFam" id="3.40.50.300:FF:000482">
    <property type="entry name" value="Multidrug resistance-associated protein member 4"/>
    <property type="match status" value="1"/>
</dbReference>
<dbReference type="FunFam" id="3.40.50.300:FF:000163">
    <property type="entry name" value="Multidrug resistance-associated protein member 4"/>
    <property type="match status" value="1"/>
</dbReference>
<dbReference type="PROSITE" id="PS50893">
    <property type="entry name" value="ABC_TRANSPORTER_2"/>
    <property type="match status" value="2"/>
</dbReference>
<dbReference type="EMBL" id="UFQS01000040">
    <property type="protein sequence ID" value="SSW98269.1"/>
    <property type="molecule type" value="Genomic_DNA"/>
</dbReference>
<evidence type="ECO:0000259" key="13">
    <source>
        <dbReference type="PROSITE" id="PS50929"/>
    </source>
</evidence>
<dbReference type="Gene3D" id="1.20.1560.10">
    <property type="entry name" value="ABC transporter type 1, transmembrane domain"/>
    <property type="match status" value="2"/>
</dbReference>
<evidence type="ECO:0000256" key="5">
    <source>
        <dbReference type="ARBA" id="ARBA00022840"/>
    </source>
</evidence>
<evidence type="ECO:0000259" key="11">
    <source>
        <dbReference type="PROSITE" id="PS50157"/>
    </source>
</evidence>
<dbReference type="InterPro" id="IPR036236">
    <property type="entry name" value="Znf_C2H2_sf"/>
</dbReference>
<reference evidence="15" key="2">
    <citation type="submission" date="2018-07" db="EMBL/GenBank/DDBJ databases">
        <authorList>
            <person name="Quirk P.G."/>
            <person name="Krulwich T.A."/>
        </authorList>
    </citation>
    <scope>NUCLEOTIDE SEQUENCE</scope>
</reference>
<dbReference type="Pfam" id="PF00096">
    <property type="entry name" value="zf-C2H2"/>
    <property type="match status" value="1"/>
</dbReference>
<feature type="transmembrane region" description="Helical" evidence="10">
    <location>
        <begin position="833"/>
        <end position="855"/>
    </location>
</feature>
<keyword evidence="8" id="KW-0863">Zinc-finger</keyword>
<evidence type="ECO:0000259" key="12">
    <source>
        <dbReference type="PROSITE" id="PS50893"/>
    </source>
</evidence>
<keyword evidence="8" id="KW-0862">Zinc</keyword>
<keyword evidence="2" id="KW-0813">Transport</keyword>
<dbReference type="SMART" id="SM00355">
    <property type="entry name" value="ZnF_C2H2"/>
    <property type="match status" value="9"/>
</dbReference>
<feature type="domain" description="C2H2-type" evidence="11">
    <location>
        <begin position="1608"/>
        <end position="1636"/>
    </location>
</feature>
<evidence type="ECO:0000256" key="2">
    <source>
        <dbReference type="ARBA" id="ARBA00022448"/>
    </source>
</evidence>
<feature type="domain" description="C2H2-type" evidence="11">
    <location>
        <begin position="1546"/>
        <end position="1569"/>
    </location>
</feature>
<dbReference type="OMA" id="ITHNGPV"/>
<name>A0A336K0I7_CULSO</name>
<dbReference type="CDD" id="cd03250">
    <property type="entry name" value="ABCC_MRP_domain1"/>
    <property type="match status" value="1"/>
</dbReference>
<dbReference type="SUPFAM" id="SSF52540">
    <property type="entry name" value="P-loop containing nucleoside triphosphate hydrolases"/>
    <property type="match status" value="2"/>
</dbReference>
<feature type="region of interest" description="Disordered" evidence="9">
    <location>
        <begin position="686"/>
        <end position="722"/>
    </location>
</feature>
<keyword evidence="3 10" id="KW-0812">Transmembrane</keyword>
<evidence type="ECO:0000256" key="9">
    <source>
        <dbReference type="SAM" id="MobiDB-lite"/>
    </source>
</evidence>
<evidence type="ECO:0000256" key="7">
    <source>
        <dbReference type="ARBA" id="ARBA00023136"/>
    </source>
</evidence>
<dbReference type="PROSITE" id="PS00211">
    <property type="entry name" value="ABC_TRANSPORTER_1"/>
    <property type="match status" value="2"/>
</dbReference>
<sequence length="1792" mass="203453">METTDKKQQKSLPENPLEKSSIFSYILFAWLLPVFFKGYKKELSSDDLYKPLAVHKSDLLGDKLCQAWFNELERSKNDSKKRPPSLLRAGFKVFGCEIALLGLVLLVLEFAIRVTQPLFLGGLIAYYSKGNDNINEAYLYAGGVIMCSLLNVLIVHPYMLSQLHTGMKMRIAACSMIYRKALRLTKNALGESTAGQVVNLLSNDVARLELSVLFVHYLWIGPLEVIVISFILYQEIGISTIFGVVFLLLFVPLQIFLGKLNSKLRLKTALRTDERVRFMSEIVNGIQVIKMYAWEKPFSKLVEMARRKEIQVIRQVSYIRGILLSFIMFLTRVSVFLSLIGYALLGYQIGAQKAFIVTAFFNTLRASMTVFFPQGIGQLAETLVSVQRIQKFMLYEELDRSKESLAHSQSANDTGVPSTQSTVTKGDQSEHYNNKDLIEELPLDKENPILISEQLSKAGVSLENVTAKWDPSHSENTLNNVNLRVQPGTLVAVVGPVGAGKSSLIQTILGELLIESGKIEVNGQISYASQEPWLFSASIRQNILFGLPYEKERYKKVVKRCALERDFSLFSNGDKTIVGERGTSLSGGQKARINLARAVYRDHDIYLLDDPLSAVDSHVGRHLFDQCIRLQLRGKVVILVTHQLQYLQNVDQIVILEHGHVKAVGTYDSLRESGLDFAKLLANPEETEDERERSLSRSSSKNIHTRRSSNLSADSDDHMDTKEELGQIEEKKQDGNIGFTVYKKYFKASGGWCMFSFLAFMCIFAQFLASSGDYFLTYWVNKQENVTELQTNEFNNTETNSQTKRDIKEDWDNFWMKIASIWESFVNDENFDVYLFTIITILTVVITLARSVIFFNSCMRASKNLHNTMFIGITHARMYFFNTNPSGRILNRFSKDMGQVDEILPGIAIDVIQIFLALAGIIFVVAIVNPYFLIPTVIIGVIFYLLRVFYLKTSTAVKRIEATTRSPIYSHLAASLNGLSTIRAFKAEQILIHEFDSHQDLHSSAFYLFMSASRAFGFWLDMFCVLYVAIVTLSFFVMESNGGNVGLAITQALGLTGMVQWGMRQSAELENTMTAVERIIEYETVDPEPALESSPDKKPPLTWPEEGNITFDKLSLRYFPDENSDTVLKELEFDIQAKEKVGIVGRTGAGKSSLINALFRLSYNEGTILIDSRDTSAMGLHDLRSKISIIPQEPVLFSGTLRYNLDPFDEYSDDKLWMALDEVKLKEMVMELPAGLASKISEGGTNFSVGQRQLVCLARAILRDNKILVMDEATANVDPQTDSLIQETIRNKFSDCTVLTIAHRLNTIMDSDKVLVMDAGRCIEFGPPYELLTTEDEPRVFYGMLKQTGKSTFDSLLKIAEQAYKKSHSLDGEHHALTCDQKHNLDCVRFNTMYVPEGVILPKLPVEKKTFCIKAPQKDGTAAYVERFLNGVIRVTNYNPKQKICDICGQKIKSDACLKAHRIIHFFQLLDDPDCVGCGETFSTLESKRRHILYCLKKDTINPLKHGSAKNPKLERVLCHICSKVVLKMRMAEHIKCHESTDGKAFECYHCNKRLSTYSGLKLHLTRAHFPHLAPYKCHICDYGSRAKTFLLMHLQNKHSIGKKNSEVPCEICSKILKSAASLKQHMLYAHTNPSEKQKFFCDVCHKGFFSKYYVEKHQLEHRPDNEKQYKCKFCSKKFANKQKLKRHQISHSEDPNLLHYCSTCGKGMKYKESLIVHMRIHTGEQPYECKVCKKKFADRGNFRLHCKNHEKELGVKLTLTAEERRLIKLKVLNPEDIKIEILTIFHKLDKV</sequence>
<evidence type="ECO:0000313" key="15">
    <source>
        <dbReference type="EMBL" id="SSX18655.1"/>
    </source>
</evidence>
<dbReference type="GO" id="GO:0140359">
    <property type="term" value="F:ABC-type transporter activity"/>
    <property type="evidence" value="ECO:0007669"/>
    <property type="project" value="InterPro"/>
</dbReference>
<feature type="domain" description="ABC transporter" evidence="12">
    <location>
        <begin position="1109"/>
        <end position="1344"/>
    </location>
</feature>
<feature type="transmembrane region" description="Helical" evidence="10">
    <location>
        <begin position="903"/>
        <end position="926"/>
    </location>
</feature>
<dbReference type="SUPFAM" id="SSF57667">
    <property type="entry name" value="beta-beta-alpha zinc fingers"/>
    <property type="match status" value="3"/>
</dbReference>
<comment type="subcellular location">
    <subcellularLocation>
        <location evidence="1">Membrane</location>
        <topology evidence="1">Multi-pass membrane protein</topology>
    </subcellularLocation>
</comment>
<dbReference type="EMBL" id="UFQT01000040">
    <property type="protein sequence ID" value="SSX18655.1"/>
    <property type="molecule type" value="Genomic_DNA"/>
</dbReference>